<protein>
    <submittedName>
        <fullName evidence="1">Uncharacterized protein</fullName>
    </submittedName>
</protein>
<dbReference type="EMBL" id="CM056812">
    <property type="protein sequence ID" value="KAJ8617187.1"/>
    <property type="molecule type" value="Genomic_DNA"/>
</dbReference>
<proteinExistence type="predicted"/>
<comment type="caution">
    <text evidence="1">The sequence shown here is derived from an EMBL/GenBank/DDBJ whole genome shotgun (WGS) entry which is preliminary data.</text>
</comment>
<accession>A0ACC2K7U8</accession>
<sequence length="471" mass="52908">MEKGKDFFFLVLLLCKISVAIAAEENPVNASAVAINVGVIFDQGMLVGKVYNSTIEMALEDFYLKPGYRTRLVLHGRDSSLDLMKEIKVQAIIGPQTSEQANFLAIMGSEAQIPIISFSAVSSSLSPSKFPYFVRMAQNELSQARSIASVIHAYSWREVVIIHDDSNSGIGLIPYLIDAIQDIEVKGVLGIKTFVPESNRLNDFKIRWKELFRRKHPEIEIIDVDVYRLWAYDTVWLMAMAAENSLNWTNLIDIPSLDVSSNGEHYLNSILDTEFRGLTGDVRLVDGQLQSTDFQIVNVLGNGGRGIGFWTPRVGLSRPRSSKDMEKNYSANMEDLDGVIWPGGSTKLPKGCVVRRKLRIGVPVKTGFSEFMKVERNPKDNSIIAKGFCIDVFEKVMKKLPYTVPFEYIPFENGYEEEPNYYDQLIYQVYLKNYDAVVGDTAITANRSNYGGLTQPYLENGVAMIVPKRSN</sequence>
<evidence type="ECO:0000313" key="1">
    <source>
        <dbReference type="EMBL" id="KAJ8617187.1"/>
    </source>
</evidence>
<dbReference type="Proteomes" id="UP001234297">
    <property type="component" value="Chromosome 4"/>
</dbReference>
<evidence type="ECO:0000313" key="2">
    <source>
        <dbReference type="Proteomes" id="UP001234297"/>
    </source>
</evidence>
<name>A0ACC2K7U8_PERAE</name>
<gene>
    <name evidence="1" type="ORF">MRB53_013373</name>
</gene>
<reference evidence="1 2" key="1">
    <citation type="journal article" date="2022" name="Hortic Res">
        <title>A haplotype resolved chromosomal level avocado genome allows analysis of novel avocado genes.</title>
        <authorList>
            <person name="Nath O."/>
            <person name="Fletcher S.J."/>
            <person name="Hayward A."/>
            <person name="Shaw L.M."/>
            <person name="Masouleh A.K."/>
            <person name="Furtado A."/>
            <person name="Henry R.J."/>
            <person name="Mitter N."/>
        </authorList>
    </citation>
    <scope>NUCLEOTIDE SEQUENCE [LARGE SCALE GENOMIC DNA]</scope>
    <source>
        <strain evidence="2">cv. Hass</strain>
    </source>
</reference>
<organism evidence="1 2">
    <name type="scientific">Persea americana</name>
    <name type="common">Avocado</name>
    <dbReference type="NCBI Taxonomy" id="3435"/>
    <lineage>
        <taxon>Eukaryota</taxon>
        <taxon>Viridiplantae</taxon>
        <taxon>Streptophyta</taxon>
        <taxon>Embryophyta</taxon>
        <taxon>Tracheophyta</taxon>
        <taxon>Spermatophyta</taxon>
        <taxon>Magnoliopsida</taxon>
        <taxon>Magnoliidae</taxon>
        <taxon>Laurales</taxon>
        <taxon>Lauraceae</taxon>
        <taxon>Persea</taxon>
    </lineage>
</organism>
<keyword evidence="2" id="KW-1185">Reference proteome</keyword>